<dbReference type="SMART" id="SM00342">
    <property type="entry name" value="HTH_ARAC"/>
    <property type="match status" value="1"/>
</dbReference>
<dbReference type="InterPro" id="IPR020449">
    <property type="entry name" value="Tscrpt_reg_AraC-type_HTH"/>
</dbReference>
<reference evidence="5 6" key="1">
    <citation type="submission" date="2016-10" db="EMBL/GenBank/DDBJ databases">
        <authorList>
            <person name="de Groot N.N."/>
        </authorList>
    </citation>
    <scope>NUCLEOTIDE SEQUENCE [LARGE SCALE GENOMIC DNA]</scope>
    <source>
        <strain evidence="5 6">CGMCC 4.7037</strain>
    </source>
</reference>
<keyword evidence="2" id="KW-0238">DNA-binding</keyword>
<dbReference type="SUPFAM" id="SSF46689">
    <property type="entry name" value="Homeodomain-like"/>
    <property type="match status" value="2"/>
</dbReference>
<dbReference type="InterPro" id="IPR011051">
    <property type="entry name" value="RmlC_Cupin_sf"/>
</dbReference>
<dbReference type="PRINTS" id="PR00032">
    <property type="entry name" value="HTHARAC"/>
</dbReference>
<accession>A0A1H6DTQ8</accession>
<dbReference type="Gene3D" id="2.60.120.10">
    <property type="entry name" value="Jelly Rolls"/>
    <property type="match status" value="1"/>
</dbReference>
<dbReference type="InterPro" id="IPR050204">
    <property type="entry name" value="AraC_XylS_family_regulators"/>
</dbReference>
<dbReference type="SUPFAM" id="SSF51182">
    <property type="entry name" value="RmlC-like cupins"/>
    <property type="match status" value="1"/>
</dbReference>
<evidence type="ECO:0000256" key="1">
    <source>
        <dbReference type="ARBA" id="ARBA00023015"/>
    </source>
</evidence>
<dbReference type="PANTHER" id="PTHR46796:SF13">
    <property type="entry name" value="HTH-TYPE TRANSCRIPTIONAL ACTIVATOR RHAS"/>
    <property type="match status" value="1"/>
</dbReference>
<dbReference type="Pfam" id="PF12833">
    <property type="entry name" value="HTH_18"/>
    <property type="match status" value="1"/>
</dbReference>
<proteinExistence type="predicted"/>
<evidence type="ECO:0000256" key="3">
    <source>
        <dbReference type="ARBA" id="ARBA00023163"/>
    </source>
</evidence>
<evidence type="ECO:0000313" key="5">
    <source>
        <dbReference type="EMBL" id="SEG88658.1"/>
    </source>
</evidence>
<dbReference type="Pfam" id="PF02311">
    <property type="entry name" value="AraC_binding"/>
    <property type="match status" value="1"/>
</dbReference>
<evidence type="ECO:0000313" key="6">
    <source>
        <dbReference type="Proteomes" id="UP000236732"/>
    </source>
</evidence>
<feature type="domain" description="HTH araC/xylS-type" evidence="4">
    <location>
        <begin position="199"/>
        <end position="297"/>
    </location>
</feature>
<keyword evidence="3" id="KW-0804">Transcription</keyword>
<evidence type="ECO:0000256" key="2">
    <source>
        <dbReference type="ARBA" id="ARBA00023125"/>
    </source>
</evidence>
<gene>
    <name evidence="5" type="ORF">SAMN05444920_106283</name>
</gene>
<dbReference type="GO" id="GO:0043565">
    <property type="term" value="F:sequence-specific DNA binding"/>
    <property type="evidence" value="ECO:0007669"/>
    <property type="project" value="InterPro"/>
</dbReference>
<dbReference type="RefSeq" id="WP_200824187.1">
    <property type="nucleotide sequence ID" value="NZ_FNVT01000006.1"/>
</dbReference>
<evidence type="ECO:0000259" key="4">
    <source>
        <dbReference type="PROSITE" id="PS01124"/>
    </source>
</evidence>
<dbReference type="InterPro" id="IPR014710">
    <property type="entry name" value="RmlC-like_jellyroll"/>
</dbReference>
<dbReference type="InterPro" id="IPR003313">
    <property type="entry name" value="AraC-bd"/>
</dbReference>
<protein>
    <submittedName>
        <fullName evidence="5">AraC family transcriptional regulator, L-rhamnose operon transcriptional activator RhaR</fullName>
    </submittedName>
</protein>
<dbReference type="InterPro" id="IPR009057">
    <property type="entry name" value="Homeodomain-like_sf"/>
</dbReference>
<dbReference type="GO" id="GO:0003700">
    <property type="term" value="F:DNA-binding transcription factor activity"/>
    <property type="evidence" value="ECO:0007669"/>
    <property type="project" value="InterPro"/>
</dbReference>
<dbReference type="Proteomes" id="UP000236732">
    <property type="component" value="Unassembled WGS sequence"/>
</dbReference>
<dbReference type="EMBL" id="FNVT01000006">
    <property type="protein sequence ID" value="SEG88658.1"/>
    <property type="molecule type" value="Genomic_DNA"/>
</dbReference>
<dbReference type="Gene3D" id="1.10.10.60">
    <property type="entry name" value="Homeodomain-like"/>
    <property type="match status" value="2"/>
</dbReference>
<dbReference type="PROSITE" id="PS01124">
    <property type="entry name" value="HTH_ARAC_FAMILY_2"/>
    <property type="match status" value="1"/>
</dbReference>
<dbReference type="PANTHER" id="PTHR46796">
    <property type="entry name" value="HTH-TYPE TRANSCRIPTIONAL ACTIVATOR RHAS-RELATED"/>
    <property type="match status" value="1"/>
</dbReference>
<organism evidence="5 6">
    <name type="scientific">Nonomuraea solani</name>
    <dbReference type="NCBI Taxonomy" id="1144553"/>
    <lineage>
        <taxon>Bacteria</taxon>
        <taxon>Bacillati</taxon>
        <taxon>Actinomycetota</taxon>
        <taxon>Actinomycetes</taxon>
        <taxon>Streptosporangiales</taxon>
        <taxon>Streptosporangiaceae</taxon>
        <taxon>Nonomuraea</taxon>
    </lineage>
</organism>
<keyword evidence="6" id="KW-1185">Reference proteome</keyword>
<sequence length="304" mass="33717">MSPIGEVGFPVDTGEGCSFFGDHALAVAGRFRHDGAVPLHGHGCVEIVTVIGGEGCHVSPLGSQRLVPGDVVVLRPGAWHRYEDCRALEVFNLRLDPALLRQELSWAWEDPLLGYLLRDGPYAPKKHGMLVFRLDEDPLERCAGRMDALAKLRGEPLLRYRGDVIGQLTLVLSEMARAADDARDPRELLSTSHCHPTAMQAMRLLESRLGYPWTLAVLAETLHLTPNYLIRIFKSATGLPPMTYLTRYRVETAAILLINTHDSVAEIAATVGWPDQNYFARRFRAHFGSTPSAYRARSIRNGTP</sequence>
<keyword evidence="1" id="KW-0805">Transcription regulation</keyword>
<name>A0A1H6DTQ8_9ACTN</name>
<dbReference type="AlphaFoldDB" id="A0A1H6DTQ8"/>
<dbReference type="InterPro" id="IPR018060">
    <property type="entry name" value="HTH_AraC"/>
</dbReference>